<evidence type="ECO:0000313" key="5">
    <source>
        <dbReference type="Proteomes" id="UP000008694"/>
    </source>
</evidence>
<evidence type="ECO:0000313" key="4">
    <source>
        <dbReference type="EMBL" id="EFH49767.1"/>
    </source>
</evidence>
<dbReference type="Gene3D" id="1.10.510.10">
    <property type="entry name" value="Transferase(Phosphotransferase) domain 1"/>
    <property type="match status" value="1"/>
</dbReference>
<dbReference type="Proteomes" id="UP000008694">
    <property type="component" value="Unassembled WGS sequence"/>
</dbReference>
<evidence type="ECO:0000256" key="2">
    <source>
        <dbReference type="ARBA" id="ARBA00022475"/>
    </source>
</evidence>
<keyword evidence="2" id="KW-1003">Cell membrane</keyword>
<dbReference type="Gramene" id="fgenesh1_pm.C_scaffold_6000885">
    <property type="protein sequence ID" value="fgenesh1_pm.C_scaffold_6000885"/>
    <property type="gene ID" value="fgenesh1_pm.C_scaffold_6000885"/>
</dbReference>
<evidence type="ECO:0000256" key="1">
    <source>
        <dbReference type="ARBA" id="ARBA00004236"/>
    </source>
</evidence>
<proteinExistence type="predicted"/>
<dbReference type="InterPro" id="IPR001245">
    <property type="entry name" value="Ser-Thr/Tyr_kinase_cat_dom"/>
</dbReference>
<dbReference type="GO" id="GO:0004672">
    <property type="term" value="F:protein kinase activity"/>
    <property type="evidence" value="ECO:0007669"/>
    <property type="project" value="InterPro"/>
</dbReference>
<protein>
    <submittedName>
        <fullName evidence="4">ATP binding protein</fullName>
    </submittedName>
</protein>
<organism evidence="5">
    <name type="scientific">Arabidopsis lyrata subsp. lyrata</name>
    <name type="common">Lyre-leaved rock-cress</name>
    <dbReference type="NCBI Taxonomy" id="81972"/>
    <lineage>
        <taxon>Eukaryota</taxon>
        <taxon>Viridiplantae</taxon>
        <taxon>Streptophyta</taxon>
        <taxon>Embryophyta</taxon>
        <taxon>Tracheophyta</taxon>
        <taxon>Spermatophyta</taxon>
        <taxon>Magnoliopsida</taxon>
        <taxon>eudicotyledons</taxon>
        <taxon>Gunneridae</taxon>
        <taxon>Pentapetalae</taxon>
        <taxon>rosids</taxon>
        <taxon>malvids</taxon>
        <taxon>Brassicales</taxon>
        <taxon>Brassicaceae</taxon>
        <taxon>Camelineae</taxon>
        <taxon>Arabidopsis</taxon>
    </lineage>
</organism>
<gene>
    <name evidence="4" type="ORF">ARALYDRAFT_325665</name>
</gene>
<name>D7M3P9_ARALL</name>
<reference evidence="5" key="1">
    <citation type="journal article" date="2011" name="Nat. Genet.">
        <title>The Arabidopsis lyrata genome sequence and the basis of rapid genome size change.</title>
        <authorList>
            <person name="Hu T.T."/>
            <person name="Pattyn P."/>
            <person name="Bakker E.G."/>
            <person name="Cao J."/>
            <person name="Cheng J.-F."/>
            <person name="Clark R.M."/>
            <person name="Fahlgren N."/>
            <person name="Fawcett J.A."/>
            <person name="Grimwood J."/>
            <person name="Gundlach H."/>
            <person name="Haberer G."/>
            <person name="Hollister J.D."/>
            <person name="Ossowski S."/>
            <person name="Ottilar R.P."/>
            <person name="Salamov A.A."/>
            <person name="Schneeberger K."/>
            <person name="Spannagl M."/>
            <person name="Wang X."/>
            <person name="Yang L."/>
            <person name="Nasrallah M.E."/>
            <person name="Bergelson J."/>
            <person name="Carrington J.C."/>
            <person name="Gaut B.S."/>
            <person name="Schmutz J."/>
            <person name="Mayer K.F.X."/>
            <person name="Van de Peer Y."/>
            <person name="Grigoriev I.V."/>
            <person name="Nordborg M."/>
            <person name="Weigel D."/>
            <person name="Guo Y.-L."/>
        </authorList>
    </citation>
    <scope>NUCLEOTIDE SEQUENCE [LARGE SCALE GENOMIC DNA]</scope>
    <source>
        <strain evidence="5">cv. MN47</strain>
    </source>
</reference>
<feature type="domain" description="Serine-threonine/tyrosine-protein kinase catalytic" evidence="3">
    <location>
        <begin position="106"/>
        <end position="193"/>
    </location>
</feature>
<dbReference type="AlphaFoldDB" id="D7M3P9"/>
<keyword evidence="5" id="KW-1185">Reference proteome</keyword>
<keyword evidence="2" id="KW-0472">Membrane</keyword>
<comment type="subcellular location">
    <subcellularLocation>
        <location evidence="1">Cell membrane</location>
    </subcellularLocation>
</comment>
<dbReference type="PANTHER" id="PTHR45621">
    <property type="entry name" value="OS01G0588500 PROTEIN-RELATED"/>
    <property type="match status" value="1"/>
</dbReference>
<dbReference type="InterPro" id="IPR050823">
    <property type="entry name" value="Plant_Ser_Thr_Prot_Kinase"/>
</dbReference>
<evidence type="ECO:0000259" key="3">
    <source>
        <dbReference type="Pfam" id="PF07714"/>
    </source>
</evidence>
<dbReference type="HOGENOM" id="CLU_000288_21_1_1"/>
<dbReference type="Pfam" id="PF07714">
    <property type="entry name" value="PK_Tyr_Ser-Thr"/>
    <property type="match status" value="1"/>
</dbReference>
<dbReference type="SUPFAM" id="SSF56112">
    <property type="entry name" value="Protein kinase-like (PK-like)"/>
    <property type="match status" value="1"/>
</dbReference>
<sequence length="202" mass="23417">MGNIVKPFKQQPSSFAYQPLTVPLISEVEAQNENLRVFSFKEWMKATKKYRQDRVELCDNPYIRFRTFYKGYIDNTTFAPSRTKTGTPVSVVEYLHKSSQALQEWVADVYIFGVILLEILAGSKARSRNMKNQSSYDWTGSFLPDNYKIEEIIDPRLGSDYPVDAATKMFTLIQSCTKRDKKNRPLMQQVLDVLNNIAEIEY</sequence>
<dbReference type="GO" id="GO:0005886">
    <property type="term" value="C:plasma membrane"/>
    <property type="evidence" value="ECO:0007669"/>
    <property type="project" value="UniProtKB-SubCell"/>
</dbReference>
<dbReference type="EMBL" id="GL348718">
    <property type="protein sequence ID" value="EFH49767.1"/>
    <property type="molecule type" value="Genomic_DNA"/>
</dbReference>
<accession>D7M3P9</accession>
<dbReference type="InterPro" id="IPR011009">
    <property type="entry name" value="Kinase-like_dom_sf"/>
</dbReference>
<dbReference type="STRING" id="81972.D7M3P9"/>